<keyword evidence="2" id="KW-1185">Reference proteome</keyword>
<dbReference type="EMBL" id="FOLQ01000060">
    <property type="protein sequence ID" value="SFF38557.1"/>
    <property type="molecule type" value="Genomic_DNA"/>
</dbReference>
<dbReference type="Proteomes" id="UP000198598">
    <property type="component" value="Unassembled WGS sequence"/>
</dbReference>
<reference evidence="1 2" key="1">
    <citation type="submission" date="2016-10" db="EMBL/GenBank/DDBJ databases">
        <authorList>
            <person name="de Groot N.N."/>
        </authorList>
    </citation>
    <scope>NUCLEOTIDE SEQUENCE [LARGE SCALE GENOMIC DNA]</scope>
    <source>
        <strain evidence="1 2">DSM 26130</strain>
    </source>
</reference>
<sequence length="53" mass="5609">MALALPIIASNPSLLPRLLTEQEIIARSRQGVLRAEADRVAGLVGLTDKEVAA</sequence>
<evidence type="ECO:0000313" key="2">
    <source>
        <dbReference type="Proteomes" id="UP000198598"/>
    </source>
</evidence>
<name>A0A1I2IBR8_9BACT</name>
<protein>
    <submittedName>
        <fullName evidence="1">Uncharacterized protein</fullName>
    </submittedName>
</protein>
<feature type="non-terminal residue" evidence="1">
    <location>
        <position position="53"/>
    </location>
</feature>
<proteinExistence type="predicted"/>
<dbReference type="AlphaFoldDB" id="A0A1I2IBR8"/>
<accession>A0A1I2IBR8</accession>
<organism evidence="1 2">
    <name type="scientific">Spirosoma endophyticum</name>
    <dbReference type="NCBI Taxonomy" id="662367"/>
    <lineage>
        <taxon>Bacteria</taxon>
        <taxon>Pseudomonadati</taxon>
        <taxon>Bacteroidota</taxon>
        <taxon>Cytophagia</taxon>
        <taxon>Cytophagales</taxon>
        <taxon>Cytophagaceae</taxon>
        <taxon>Spirosoma</taxon>
    </lineage>
</organism>
<evidence type="ECO:0000313" key="1">
    <source>
        <dbReference type="EMBL" id="SFF38557.1"/>
    </source>
</evidence>
<gene>
    <name evidence="1" type="ORF">SAMN05216167_1607</name>
</gene>